<sequence>MLAQRFAADRLAALAQVKGLSPKPVVEALVVCTQNAGRSQTAAALMNHRAQGRVHVRTAGSQPGSAIDPAVVKALLVIRDEIDTHMRELLDELSPRSAVTGRAARTSTVRSPHSMARWVSGA</sequence>
<protein>
    <submittedName>
        <fullName evidence="2">Low molecular weight phosphatase family protein</fullName>
    </submittedName>
</protein>
<reference evidence="3" key="1">
    <citation type="journal article" date="2019" name="Int. J. Syst. Evol. Microbiol.">
        <title>The Global Catalogue of Microorganisms (GCM) 10K type strain sequencing project: providing services to taxonomists for standard genome sequencing and annotation.</title>
        <authorList>
            <consortium name="The Broad Institute Genomics Platform"/>
            <consortium name="The Broad Institute Genome Sequencing Center for Infectious Disease"/>
            <person name="Wu L."/>
            <person name="Ma J."/>
        </authorList>
    </citation>
    <scope>NUCLEOTIDE SEQUENCE [LARGE SCALE GENOMIC DNA]</scope>
    <source>
        <strain evidence="3">CGMCC 4.7132</strain>
    </source>
</reference>
<dbReference type="Pfam" id="PF01451">
    <property type="entry name" value="LMWPc"/>
    <property type="match status" value="1"/>
</dbReference>
<feature type="domain" description="Phosphotyrosine protein phosphatase I" evidence="1">
    <location>
        <begin position="29"/>
        <end position="75"/>
    </location>
</feature>
<dbReference type="InterPro" id="IPR023485">
    <property type="entry name" value="Ptyr_pPase"/>
</dbReference>
<dbReference type="InterPro" id="IPR036196">
    <property type="entry name" value="Ptyr_pPase_sf"/>
</dbReference>
<evidence type="ECO:0000313" key="3">
    <source>
        <dbReference type="Proteomes" id="UP001596004"/>
    </source>
</evidence>
<evidence type="ECO:0000313" key="2">
    <source>
        <dbReference type="EMBL" id="MFC4533093.1"/>
    </source>
</evidence>
<gene>
    <name evidence="2" type="ORF">ACFO60_20155</name>
</gene>
<proteinExistence type="predicted"/>
<dbReference type="RefSeq" id="WP_380842147.1">
    <property type="nucleotide sequence ID" value="NZ_JBHSFP010000013.1"/>
</dbReference>
<organism evidence="2 3">
    <name type="scientific">Sphaerisporangium dianthi</name>
    <dbReference type="NCBI Taxonomy" id="1436120"/>
    <lineage>
        <taxon>Bacteria</taxon>
        <taxon>Bacillati</taxon>
        <taxon>Actinomycetota</taxon>
        <taxon>Actinomycetes</taxon>
        <taxon>Streptosporangiales</taxon>
        <taxon>Streptosporangiaceae</taxon>
        <taxon>Sphaerisporangium</taxon>
    </lineage>
</organism>
<accession>A0ABV9CLA1</accession>
<keyword evidence="3" id="KW-1185">Reference proteome</keyword>
<comment type="caution">
    <text evidence="2">The sequence shown here is derived from an EMBL/GenBank/DDBJ whole genome shotgun (WGS) entry which is preliminary data.</text>
</comment>
<name>A0ABV9CLA1_9ACTN</name>
<dbReference type="EMBL" id="JBHSFP010000013">
    <property type="protein sequence ID" value="MFC4533093.1"/>
    <property type="molecule type" value="Genomic_DNA"/>
</dbReference>
<evidence type="ECO:0000259" key="1">
    <source>
        <dbReference type="Pfam" id="PF01451"/>
    </source>
</evidence>
<dbReference type="Proteomes" id="UP001596004">
    <property type="component" value="Unassembled WGS sequence"/>
</dbReference>
<dbReference type="Gene3D" id="3.40.50.2300">
    <property type="match status" value="1"/>
</dbReference>
<dbReference type="SUPFAM" id="SSF52788">
    <property type="entry name" value="Phosphotyrosine protein phosphatases I"/>
    <property type="match status" value="1"/>
</dbReference>